<accession>A0A7K0KB72</accession>
<feature type="transmembrane region" description="Helical" evidence="8">
    <location>
        <begin position="51"/>
        <end position="68"/>
    </location>
</feature>
<reference evidence="9 10" key="1">
    <citation type="submission" date="2019-08" db="EMBL/GenBank/DDBJ databases">
        <title>In-depth cultivation of the pig gut microbiome towards novel bacterial diversity and tailored functional studies.</title>
        <authorList>
            <person name="Wylensek D."/>
            <person name="Hitch T.C.A."/>
            <person name="Clavel T."/>
        </authorList>
    </citation>
    <scope>NUCLEOTIDE SEQUENCE [LARGE SCALE GENOMIC DNA]</scope>
    <source>
        <strain evidence="9 10">LKV-178-WT-2A</strain>
    </source>
</reference>
<dbReference type="RefSeq" id="WP_154532498.1">
    <property type="nucleotide sequence ID" value="NZ_VUNG01000001.1"/>
</dbReference>
<dbReference type="Proteomes" id="UP000438914">
    <property type="component" value="Unassembled WGS sequence"/>
</dbReference>
<keyword evidence="7 8" id="KW-0472">Membrane</keyword>
<evidence type="ECO:0000256" key="7">
    <source>
        <dbReference type="ARBA" id="ARBA00023136"/>
    </source>
</evidence>
<comment type="subcellular location">
    <subcellularLocation>
        <location evidence="1">Cell membrane</location>
        <topology evidence="1">Multi-pass membrane protein</topology>
    </subcellularLocation>
</comment>
<dbReference type="InterPro" id="IPR007227">
    <property type="entry name" value="Cell_shape_determining_MreD"/>
</dbReference>
<feature type="transmembrane region" description="Helical" evidence="8">
    <location>
        <begin position="139"/>
        <end position="160"/>
    </location>
</feature>
<evidence type="ECO:0000256" key="1">
    <source>
        <dbReference type="ARBA" id="ARBA00004651"/>
    </source>
</evidence>
<sequence>MNIDFLKRLLLFVVLLLVQVLVLNHIHLFDYATPLLYIYFVISFNRNYPKWAILVWSFLLGLSIDIFANTPGVAASSMTLLGLLQPYVLELFMQRDSDEALQPAIFTMGMPKYVYFSLILTFIYCIVFFTVEMFSFFNWGQWILCIITSTALSAVLILVVDNLRKKA</sequence>
<evidence type="ECO:0000256" key="2">
    <source>
        <dbReference type="ARBA" id="ARBA00007776"/>
    </source>
</evidence>
<keyword evidence="6 8" id="KW-1133">Transmembrane helix</keyword>
<keyword evidence="10" id="KW-1185">Reference proteome</keyword>
<proteinExistence type="inferred from homology"/>
<keyword evidence="4 8" id="KW-0812">Transmembrane</keyword>
<name>A0A7K0KB72_9BACT</name>
<dbReference type="GO" id="GO:0008360">
    <property type="term" value="P:regulation of cell shape"/>
    <property type="evidence" value="ECO:0007669"/>
    <property type="project" value="UniProtKB-KW"/>
</dbReference>
<evidence type="ECO:0000256" key="5">
    <source>
        <dbReference type="ARBA" id="ARBA00022960"/>
    </source>
</evidence>
<feature type="transmembrane region" description="Helical" evidence="8">
    <location>
        <begin position="113"/>
        <end position="133"/>
    </location>
</feature>
<dbReference type="EMBL" id="VUNG01000001">
    <property type="protein sequence ID" value="MST83171.1"/>
    <property type="molecule type" value="Genomic_DNA"/>
</dbReference>
<evidence type="ECO:0000313" key="9">
    <source>
        <dbReference type="EMBL" id="MST83171.1"/>
    </source>
</evidence>
<keyword evidence="5" id="KW-0133">Cell shape</keyword>
<dbReference type="GO" id="GO:0005886">
    <property type="term" value="C:plasma membrane"/>
    <property type="evidence" value="ECO:0007669"/>
    <property type="project" value="UniProtKB-SubCell"/>
</dbReference>
<protein>
    <submittedName>
        <fullName evidence="9">Rod shape-determining protein MreD</fullName>
    </submittedName>
</protein>
<evidence type="ECO:0000256" key="6">
    <source>
        <dbReference type="ARBA" id="ARBA00022989"/>
    </source>
</evidence>
<keyword evidence="3" id="KW-1003">Cell membrane</keyword>
<feature type="transmembrane region" description="Helical" evidence="8">
    <location>
        <begin position="5"/>
        <end position="22"/>
    </location>
</feature>
<comment type="caution">
    <text evidence="9">The sequence shown here is derived from an EMBL/GenBank/DDBJ whole genome shotgun (WGS) entry which is preliminary data.</text>
</comment>
<organism evidence="9 10">
    <name type="scientific">Hallella mizrahii</name>
    <dbReference type="NCBI Taxonomy" id="2606637"/>
    <lineage>
        <taxon>Bacteria</taxon>
        <taxon>Pseudomonadati</taxon>
        <taxon>Bacteroidota</taxon>
        <taxon>Bacteroidia</taxon>
        <taxon>Bacteroidales</taxon>
        <taxon>Prevotellaceae</taxon>
        <taxon>Hallella</taxon>
    </lineage>
</organism>
<dbReference type="NCBIfam" id="TIGR03426">
    <property type="entry name" value="shape_MreD"/>
    <property type="match status" value="1"/>
</dbReference>
<evidence type="ECO:0000256" key="3">
    <source>
        <dbReference type="ARBA" id="ARBA00022475"/>
    </source>
</evidence>
<evidence type="ECO:0000256" key="4">
    <source>
        <dbReference type="ARBA" id="ARBA00022692"/>
    </source>
</evidence>
<evidence type="ECO:0000256" key="8">
    <source>
        <dbReference type="SAM" id="Phobius"/>
    </source>
</evidence>
<comment type="similarity">
    <text evidence="2">Belongs to the MreD family.</text>
</comment>
<dbReference type="AlphaFoldDB" id="A0A7K0KB72"/>
<evidence type="ECO:0000313" key="10">
    <source>
        <dbReference type="Proteomes" id="UP000438914"/>
    </source>
</evidence>
<gene>
    <name evidence="9" type="primary">mreD</name>
    <name evidence="9" type="ORF">FYJ73_00455</name>
</gene>